<evidence type="ECO:0000313" key="4">
    <source>
        <dbReference type="Proteomes" id="UP000199137"/>
    </source>
</evidence>
<keyword evidence="2" id="KW-0413">Isomerase</keyword>
<dbReference type="InterPro" id="IPR000056">
    <property type="entry name" value="Ribul_P_3_epim-like"/>
</dbReference>
<dbReference type="GO" id="GO:0005975">
    <property type="term" value="P:carbohydrate metabolic process"/>
    <property type="evidence" value="ECO:0007669"/>
    <property type="project" value="InterPro"/>
</dbReference>
<dbReference type="Gene3D" id="3.20.20.70">
    <property type="entry name" value="Aldolase class I"/>
    <property type="match status" value="1"/>
</dbReference>
<evidence type="ECO:0000256" key="2">
    <source>
        <dbReference type="ARBA" id="ARBA00023235"/>
    </source>
</evidence>
<accession>A0A1I5WKR5</accession>
<organism evidence="3 4">
    <name type="scientific">Amycolatopsis rubida</name>
    <dbReference type="NCBI Taxonomy" id="112413"/>
    <lineage>
        <taxon>Bacteria</taxon>
        <taxon>Bacillati</taxon>
        <taxon>Actinomycetota</taxon>
        <taxon>Actinomycetes</taxon>
        <taxon>Pseudonocardiales</taxon>
        <taxon>Pseudonocardiaceae</taxon>
        <taxon>Amycolatopsis</taxon>
    </lineage>
</organism>
<protein>
    <submittedName>
        <fullName evidence="3">Ribulose-phosphate 3-epimerase</fullName>
    </submittedName>
</protein>
<dbReference type="AlphaFoldDB" id="A0A1I5WKR5"/>
<dbReference type="RefSeq" id="WP_013673428.1">
    <property type="nucleotide sequence ID" value="NZ_FOWC01000009.1"/>
</dbReference>
<keyword evidence="1" id="KW-0479">Metal-binding</keyword>
<dbReference type="GO" id="GO:0016857">
    <property type="term" value="F:racemase and epimerase activity, acting on carbohydrates and derivatives"/>
    <property type="evidence" value="ECO:0007669"/>
    <property type="project" value="InterPro"/>
</dbReference>
<dbReference type="EMBL" id="FOWC01000009">
    <property type="protein sequence ID" value="SFQ20270.1"/>
    <property type="molecule type" value="Genomic_DNA"/>
</dbReference>
<dbReference type="STRING" id="112413.SAMN05421854_109280"/>
<dbReference type="GO" id="GO:0046872">
    <property type="term" value="F:metal ion binding"/>
    <property type="evidence" value="ECO:0007669"/>
    <property type="project" value="UniProtKB-KW"/>
</dbReference>
<dbReference type="InterPro" id="IPR013785">
    <property type="entry name" value="Aldolase_TIM"/>
</dbReference>
<dbReference type="SUPFAM" id="SSF51366">
    <property type="entry name" value="Ribulose-phoshate binding barrel"/>
    <property type="match status" value="1"/>
</dbReference>
<name>A0A1I5WKR5_9PSEU</name>
<dbReference type="Pfam" id="PF00834">
    <property type="entry name" value="Ribul_P_3_epim"/>
    <property type="match status" value="1"/>
</dbReference>
<reference evidence="3 4" key="1">
    <citation type="submission" date="2016-10" db="EMBL/GenBank/DDBJ databases">
        <authorList>
            <person name="de Groot N.N."/>
        </authorList>
    </citation>
    <scope>NUCLEOTIDE SEQUENCE [LARGE SCALE GENOMIC DNA]</scope>
    <source>
        <strain evidence="3 4">DSM 44637</strain>
    </source>
</reference>
<dbReference type="PANTHER" id="PTHR11749">
    <property type="entry name" value="RIBULOSE-5-PHOSPHATE-3-EPIMERASE"/>
    <property type="match status" value="1"/>
</dbReference>
<gene>
    <name evidence="3" type="ORF">SAMN05421854_109280</name>
</gene>
<dbReference type="InterPro" id="IPR011060">
    <property type="entry name" value="RibuloseP-bd_barrel"/>
</dbReference>
<evidence type="ECO:0000256" key="1">
    <source>
        <dbReference type="ARBA" id="ARBA00022723"/>
    </source>
</evidence>
<proteinExistence type="predicted"/>
<dbReference type="OrthoDB" id="9805554at2"/>
<dbReference type="Proteomes" id="UP000199137">
    <property type="component" value="Unassembled WGS sequence"/>
</dbReference>
<evidence type="ECO:0000313" key="3">
    <source>
        <dbReference type="EMBL" id="SFQ20270.1"/>
    </source>
</evidence>
<sequence length="240" mass="25663">MLPLADLYPRDRLAVEVSLWSADLADLGAEVARLTPYADVFHIDASDTRFVPSPLFFPDLVAALRSHTQVPFHVHVMAEHALPLVEDFARAGVDLLSVHAEADDVADALQAIRTRGGAAGLALRLDTPVDTVEAHLDDIDFVVLIGTPLGTKGTTMDPAAPDRVRQLRALAARTGQDQLPVIADGGIRENTVPELADAGADAVVAGSLLLGSDDLAATTTWLHRQRSDVAFDGERVEERT</sequence>